<sequence length="988" mass="114051">MSSLDVIDIDYDQDNSLIALNLLHTIKSHNQSNYNNNNTSNNIVHNNHSGEDEDKSYLTIFLSKRKCKQSKDISGLITILKNQLVETVEELNKFLDTHENDSQQLQAKHYQQWVDIHDKISKDQLSNSIYLTIPNLLNNNHNKTNNNNNNNNNHTKTTNSNSNSKINNPIHVNIKIEQKEQTILHQKQEKEEEEEQEQQQQKVEEQQQKEEKENNHYIKENSNENNKDNNNNVNDIKTTCISPDISNSDNSSSNLKEKEKEKEILESKDSIKYQLQQQQQQQQLQRKDQTKSAIWTSTKPVDKKSSVFFRNNRYSESVNPKLIPTNNNNNSNNNHNNNNIISGSLIVGSLSMNHDKVKTAAINPQRWRFLLTGINQYISPDVPLLSVEYVVERIKRTGEIELTMKEIETANIRKSDIFRRNNYHDKPSQILSVILKPNKCQPAKIRRITNVGSSPTGVNHPSARIADNLMLSDCESDSDTVSAYDVKEHFKTIILAFEFHDYVSPLNIHYPDILTNLKTKDDDAILSITIDDQEKVNYINKQDPLYTLSDEEKALVWRCRYYCQTVPTTLPKLLQSLQWTNPEHLSEMFRFLKNWPIIEPIESLELLDPKFADCVEIREFNTHLAETFSKEIQSLKVLENLSRLIKDIPFEKRRTFIEEHLRDIKGANNFRIPFDPSIYVTDIIPEKCKAMDSAKAPLWIVYKNRDLNANHFQMIVKTGDDLRQDILTLQLLKLMDHMWKSEGLDLHMTIYRCLATGLGTGLIEVVNNSETAARIQSAAGGMTGVFKQTPIANWLKNQNITENTYRAAVTKFTLSCAGYCVATYVLGIGDRHNDNIMIDKFGHLFHIDFGHFLGNFKTFAGFQREKAPFVLTPDFVFVIGKDSPNFDFFVETCCKAYNILRKNSHIFFNMFELMLSTGIPELRSESDILYLRDKFRTDLTDEEASERFIKLIHESINTLTTQINFAIHIMAHRKAIAIDKKTGDSSRE</sequence>
<evidence type="ECO:0000256" key="3">
    <source>
        <dbReference type="ARBA" id="ARBA00022679"/>
    </source>
</evidence>
<dbReference type="InterPro" id="IPR036940">
    <property type="entry name" value="PI3/4_kinase_cat_sf"/>
</dbReference>
<dbReference type="EMBL" id="ADBJ01000060">
    <property type="protein sequence ID" value="EFA74767.1"/>
    <property type="molecule type" value="Genomic_DNA"/>
</dbReference>
<proteinExistence type="predicted"/>
<feature type="compositionally biased region" description="Low complexity" evidence="8">
    <location>
        <begin position="244"/>
        <end position="254"/>
    </location>
</feature>
<feature type="domain" description="PI3K/PI4K catalytic" evidence="9">
    <location>
        <begin position="684"/>
        <end position="960"/>
    </location>
</feature>
<dbReference type="AlphaFoldDB" id="D3BUH9"/>
<dbReference type="GO" id="GO:0032060">
    <property type="term" value="P:bleb assembly"/>
    <property type="evidence" value="ECO:0007669"/>
    <property type="project" value="UniProtKB-ARBA"/>
</dbReference>
<dbReference type="InParanoid" id="D3BUH9"/>
<dbReference type="GO" id="GO:0050920">
    <property type="term" value="P:regulation of chemotaxis"/>
    <property type="evidence" value="ECO:0007669"/>
    <property type="project" value="UniProtKB-ARBA"/>
</dbReference>
<evidence type="ECO:0000256" key="5">
    <source>
        <dbReference type="ARBA" id="ARBA00022777"/>
    </source>
</evidence>
<dbReference type="PROSITE" id="PS00916">
    <property type="entry name" value="PI3_4_KINASE_2"/>
    <property type="match status" value="1"/>
</dbReference>
<dbReference type="GO" id="GO:0005942">
    <property type="term" value="C:phosphatidylinositol 3-kinase complex"/>
    <property type="evidence" value="ECO:0007669"/>
    <property type="project" value="TreeGrafter"/>
</dbReference>
<dbReference type="InterPro" id="IPR011009">
    <property type="entry name" value="Kinase-like_dom_sf"/>
</dbReference>
<evidence type="ECO:0000256" key="8">
    <source>
        <dbReference type="SAM" id="MobiDB-lite"/>
    </source>
</evidence>
<feature type="region of interest" description="Disordered" evidence="8">
    <location>
        <begin position="140"/>
        <end position="167"/>
    </location>
</feature>
<evidence type="ECO:0000256" key="2">
    <source>
        <dbReference type="ARBA" id="ARBA00012073"/>
    </source>
</evidence>
<evidence type="ECO:0000256" key="1">
    <source>
        <dbReference type="ARBA" id="ARBA00001498"/>
    </source>
</evidence>
<evidence type="ECO:0000256" key="6">
    <source>
        <dbReference type="ARBA" id="ARBA00022840"/>
    </source>
</evidence>
<dbReference type="InterPro" id="IPR018936">
    <property type="entry name" value="PI3/4_kinase_CS"/>
</dbReference>
<dbReference type="STRING" id="670386.D3BUH9"/>
<dbReference type="Pfam" id="PF00794">
    <property type="entry name" value="PI3K_rbd"/>
    <property type="match status" value="1"/>
</dbReference>
<keyword evidence="5" id="KW-0418">Kinase</keyword>
<dbReference type="SUPFAM" id="SSF56112">
    <property type="entry name" value="Protein kinase-like (PK-like)"/>
    <property type="match status" value="1"/>
</dbReference>
<keyword evidence="7" id="KW-0175">Coiled coil</keyword>
<dbReference type="PROSITE" id="PS00915">
    <property type="entry name" value="PI3_4_KINASE_1"/>
    <property type="match status" value="1"/>
</dbReference>
<dbReference type="GO" id="GO:0005524">
    <property type="term" value="F:ATP binding"/>
    <property type="evidence" value="ECO:0007669"/>
    <property type="project" value="UniProtKB-KW"/>
</dbReference>
<accession>D3BUH9</accession>
<dbReference type="PROSITE" id="PS51545">
    <property type="entry name" value="PIK_HELICAL"/>
    <property type="match status" value="1"/>
</dbReference>
<keyword evidence="13" id="KW-1185">Reference proteome</keyword>
<dbReference type="EC" id="2.7.1.137" evidence="2"/>
<name>D3BUH9_HETP5</name>
<keyword evidence="4" id="KW-0547">Nucleotide-binding</keyword>
<evidence type="ECO:0000259" key="9">
    <source>
        <dbReference type="PROSITE" id="PS50290"/>
    </source>
</evidence>
<evidence type="ECO:0000313" key="12">
    <source>
        <dbReference type="EMBL" id="EFA74767.1"/>
    </source>
</evidence>
<evidence type="ECO:0000256" key="7">
    <source>
        <dbReference type="SAM" id="Coils"/>
    </source>
</evidence>
<feature type="compositionally biased region" description="Basic and acidic residues" evidence="8">
    <location>
        <begin position="202"/>
        <end position="227"/>
    </location>
</feature>
<feature type="domain" description="PI3K-RBD" evidence="11">
    <location>
        <begin position="313"/>
        <end position="406"/>
    </location>
</feature>
<dbReference type="GO" id="GO:0048015">
    <property type="term" value="P:phosphatidylinositol-mediated signaling"/>
    <property type="evidence" value="ECO:0007669"/>
    <property type="project" value="TreeGrafter"/>
</dbReference>
<gene>
    <name evidence="12" type="ORF">PPL_11799</name>
</gene>
<dbReference type="PANTHER" id="PTHR10048:SF48">
    <property type="entry name" value="PHOSPHATIDYLINOSITOL 3-KINASE 3"/>
    <property type="match status" value="1"/>
</dbReference>
<dbReference type="Pfam" id="PF00613">
    <property type="entry name" value="PI3Ka"/>
    <property type="match status" value="1"/>
</dbReference>
<dbReference type="GO" id="GO:0031267">
    <property type="term" value="F:small GTPase binding"/>
    <property type="evidence" value="ECO:0007669"/>
    <property type="project" value="UniProtKB-ARBA"/>
</dbReference>
<organism evidence="12 13">
    <name type="scientific">Heterostelium pallidum (strain ATCC 26659 / Pp 5 / PN500)</name>
    <name type="common">Cellular slime mold</name>
    <name type="synonym">Polysphondylium pallidum</name>
    <dbReference type="NCBI Taxonomy" id="670386"/>
    <lineage>
        <taxon>Eukaryota</taxon>
        <taxon>Amoebozoa</taxon>
        <taxon>Evosea</taxon>
        <taxon>Eumycetozoa</taxon>
        <taxon>Dictyostelia</taxon>
        <taxon>Acytosteliales</taxon>
        <taxon>Acytosteliaceae</taxon>
        <taxon>Heterostelium</taxon>
    </lineage>
</organism>
<dbReference type="GO" id="GO:0035005">
    <property type="term" value="F:1-phosphatidylinositol-4-phosphate 3-kinase activity"/>
    <property type="evidence" value="ECO:0007669"/>
    <property type="project" value="TreeGrafter"/>
</dbReference>
<dbReference type="GO" id="GO:0009617">
    <property type="term" value="P:response to bacterium"/>
    <property type="evidence" value="ECO:0007669"/>
    <property type="project" value="UniProtKB-ARBA"/>
</dbReference>
<dbReference type="Proteomes" id="UP000001396">
    <property type="component" value="Unassembled WGS sequence"/>
</dbReference>
<feature type="region of interest" description="Disordered" evidence="8">
    <location>
        <begin position="184"/>
        <end position="263"/>
    </location>
</feature>
<dbReference type="FunFam" id="1.10.1070.11:FF:000001">
    <property type="entry name" value="Phosphatidylinositol 4,5-bisphosphate 3-kinase catalytic subunit"/>
    <property type="match status" value="1"/>
</dbReference>
<dbReference type="GO" id="GO:0016477">
    <property type="term" value="P:cell migration"/>
    <property type="evidence" value="ECO:0007669"/>
    <property type="project" value="TreeGrafter"/>
</dbReference>
<keyword evidence="3" id="KW-0808">Transferase</keyword>
<dbReference type="InterPro" id="IPR000341">
    <property type="entry name" value="PI3K_Ras-bd_dom"/>
</dbReference>
<dbReference type="GO" id="GO:0005737">
    <property type="term" value="C:cytoplasm"/>
    <property type="evidence" value="ECO:0007669"/>
    <property type="project" value="TreeGrafter"/>
</dbReference>
<dbReference type="InterPro" id="IPR016024">
    <property type="entry name" value="ARM-type_fold"/>
</dbReference>
<dbReference type="GO" id="GO:0005886">
    <property type="term" value="C:plasma membrane"/>
    <property type="evidence" value="ECO:0007669"/>
    <property type="project" value="TreeGrafter"/>
</dbReference>
<evidence type="ECO:0000259" key="11">
    <source>
        <dbReference type="PROSITE" id="PS51546"/>
    </source>
</evidence>
<feature type="region of interest" description="Disordered" evidence="8">
    <location>
        <begin position="276"/>
        <end position="297"/>
    </location>
</feature>
<evidence type="ECO:0000313" key="13">
    <source>
        <dbReference type="Proteomes" id="UP000001396"/>
    </source>
</evidence>
<dbReference type="PROSITE" id="PS51546">
    <property type="entry name" value="PI3K_RBD"/>
    <property type="match status" value="1"/>
</dbReference>
<comment type="caution">
    <text evidence="12">The sequence shown here is derived from an EMBL/GenBank/DDBJ whole genome shotgun (WGS) entry which is preliminary data.</text>
</comment>
<dbReference type="InterPro" id="IPR000403">
    <property type="entry name" value="PI3/4_kinase_cat_dom"/>
</dbReference>
<dbReference type="InterPro" id="IPR001263">
    <property type="entry name" value="PI3K_accessory_dom"/>
</dbReference>
<dbReference type="GO" id="GO:0016303">
    <property type="term" value="F:1-phosphatidylinositol-3-kinase activity"/>
    <property type="evidence" value="ECO:0007669"/>
    <property type="project" value="UniProtKB-EC"/>
</dbReference>
<dbReference type="SUPFAM" id="SSF48371">
    <property type="entry name" value="ARM repeat"/>
    <property type="match status" value="1"/>
</dbReference>
<dbReference type="InterPro" id="IPR015433">
    <property type="entry name" value="PI3/4_kinase"/>
</dbReference>
<protein>
    <recommendedName>
        <fullName evidence="2">phosphatidylinositol 3-kinase</fullName>
        <ecNumber evidence="2">2.7.1.137</ecNumber>
    </recommendedName>
</protein>
<dbReference type="RefSeq" id="XP_020426901.1">
    <property type="nucleotide sequence ID" value="XM_020582547.1"/>
</dbReference>
<evidence type="ECO:0000256" key="4">
    <source>
        <dbReference type="ARBA" id="ARBA00022741"/>
    </source>
</evidence>
<feature type="domain" description="PIK helical" evidence="10">
    <location>
        <begin position="522"/>
        <end position="725"/>
    </location>
</feature>
<keyword evidence="6" id="KW-0067">ATP-binding</keyword>
<dbReference type="SMART" id="SM00146">
    <property type="entry name" value="PI3Kc"/>
    <property type="match status" value="1"/>
</dbReference>
<reference evidence="12 13" key="1">
    <citation type="journal article" date="2011" name="Genome Res.">
        <title>Phylogeny-wide analysis of social amoeba genomes highlights ancient origins for complex intercellular communication.</title>
        <authorList>
            <person name="Heidel A.J."/>
            <person name="Lawal H.M."/>
            <person name="Felder M."/>
            <person name="Schilde C."/>
            <person name="Helps N.R."/>
            <person name="Tunggal B."/>
            <person name="Rivero F."/>
            <person name="John U."/>
            <person name="Schleicher M."/>
            <person name="Eichinger L."/>
            <person name="Platzer M."/>
            <person name="Noegel A.A."/>
            <person name="Schaap P."/>
            <person name="Gloeckner G."/>
        </authorList>
    </citation>
    <scope>NUCLEOTIDE SEQUENCE [LARGE SCALE GENOMIC DNA]</scope>
    <source>
        <strain evidence="13">ATCC 26659 / Pp 5 / PN500</strain>
    </source>
</reference>
<dbReference type="SMART" id="SM00145">
    <property type="entry name" value="PI3Ka"/>
    <property type="match status" value="1"/>
</dbReference>
<feature type="coiled-coil region" evidence="7">
    <location>
        <begin position="81"/>
        <end position="108"/>
    </location>
</feature>
<dbReference type="Gene3D" id="3.30.1010.10">
    <property type="entry name" value="Phosphatidylinositol 3-kinase Catalytic Subunit, Chain A, domain 4"/>
    <property type="match status" value="1"/>
</dbReference>
<dbReference type="OMA" id="IDQENTF"/>
<dbReference type="Gene3D" id="1.10.1070.11">
    <property type="entry name" value="Phosphatidylinositol 3-/4-kinase, catalytic domain"/>
    <property type="match status" value="1"/>
</dbReference>
<dbReference type="GO" id="GO:0043491">
    <property type="term" value="P:phosphatidylinositol 3-kinase/protein kinase B signal transduction"/>
    <property type="evidence" value="ECO:0007669"/>
    <property type="project" value="TreeGrafter"/>
</dbReference>
<dbReference type="PROSITE" id="PS50290">
    <property type="entry name" value="PI3_4_KINASE_3"/>
    <property type="match status" value="1"/>
</dbReference>
<dbReference type="GeneID" id="31367267"/>
<dbReference type="InterPro" id="IPR035448">
    <property type="entry name" value="PI3Kc"/>
</dbReference>
<dbReference type="CDD" id="cd00891">
    <property type="entry name" value="PI3Kc"/>
    <property type="match status" value="1"/>
</dbReference>
<dbReference type="FunFam" id="3.30.1010.10:FF:000008">
    <property type="entry name" value="Phosphatidylinositol 4,5-bisphosphate 3-kinase catalytic subunit gamma"/>
    <property type="match status" value="1"/>
</dbReference>
<evidence type="ECO:0000259" key="10">
    <source>
        <dbReference type="PROSITE" id="PS51545"/>
    </source>
</evidence>
<comment type="catalytic activity">
    <reaction evidence="1">
        <text>a 1,2-diacyl-sn-glycero-3-phospho-(1D-myo-inositol) + ATP = a 1,2-diacyl-sn-glycero-3-phospho-(1D-myo-inositol-3-phosphate) + ADP + H(+)</text>
        <dbReference type="Rhea" id="RHEA:12709"/>
        <dbReference type="ChEBI" id="CHEBI:15378"/>
        <dbReference type="ChEBI" id="CHEBI:30616"/>
        <dbReference type="ChEBI" id="CHEBI:57880"/>
        <dbReference type="ChEBI" id="CHEBI:58088"/>
        <dbReference type="ChEBI" id="CHEBI:456216"/>
        <dbReference type="EC" id="2.7.1.137"/>
    </reaction>
</comment>
<dbReference type="Pfam" id="PF00454">
    <property type="entry name" value="PI3_PI4_kinase"/>
    <property type="match status" value="1"/>
</dbReference>
<dbReference type="PANTHER" id="PTHR10048">
    <property type="entry name" value="PHOSPHATIDYLINOSITOL KINASE"/>
    <property type="match status" value="1"/>
</dbReference>